<dbReference type="PANTHER" id="PTHR10953:SF162">
    <property type="entry name" value="SUMO-ACTIVATING ENZYME SUBUNIT 1"/>
    <property type="match status" value="1"/>
</dbReference>
<feature type="domain" description="THIF-type NAD/FAD binding fold" evidence="3">
    <location>
        <begin position="64"/>
        <end position="337"/>
    </location>
</feature>
<dbReference type="SUPFAM" id="SSF69572">
    <property type="entry name" value="Activating enzymes of the ubiquitin-like proteins"/>
    <property type="match status" value="1"/>
</dbReference>
<dbReference type="InterPro" id="IPR000594">
    <property type="entry name" value="ThiF_NAD_FAD-bd"/>
</dbReference>
<evidence type="ECO:0000256" key="1">
    <source>
        <dbReference type="ARBA" id="ARBA00005673"/>
    </source>
</evidence>
<dbReference type="InterPro" id="IPR045886">
    <property type="entry name" value="ThiF/MoeB/HesA"/>
</dbReference>
<dbReference type="OrthoDB" id="10252231at2759"/>
<keyword evidence="5" id="KW-1185">Reference proteome</keyword>
<organism evidence="6">
    <name type="scientific">Enterobius vermicularis</name>
    <name type="common">Human pinworm</name>
    <dbReference type="NCBI Taxonomy" id="51028"/>
    <lineage>
        <taxon>Eukaryota</taxon>
        <taxon>Metazoa</taxon>
        <taxon>Ecdysozoa</taxon>
        <taxon>Nematoda</taxon>
        <taxon>Chromadorea</taxon>
        <taxon>Rhabditida</taxon>
        <taxon>Spirurina</taxon>
        <taxon>Oxyuridomorpha</taxon>
        <taxon>Oxyuroidea</taxon>
        <taxon>Oxyuridae</taxon>
        <taxon>Enterobius</taxon>
    </lineage>
</organism>
<evidence type="ECO:0000256" key="2">
    <source>
        <dbReference type="SAM" id="MobiDB-lite"/>
    </source>
</evidence>
<protein>
    <submittedName>
        <fullName evidence="6">ThiF domain-containing protein</fullName>
    </submittedName>
</protein>
<dbReference type="GO" id="GO:0016925">
    <property type="term" value="P:protein sumoylation"/>
    <property type="evidence" value="ECO:0007669"/>
    <property type="project" value="TreeGrafter"/>
</dbReference>
<proteinExistence type="inferred from homology"/>
<feature type="region of interest" description="Disordered" evidence="2">
    <location>
        <begin position="175"/>
        <end position="203"/>
    </location>
</feature>
<accession>A0A0N4V4G9</accession>
<dbReference type="WBParaSite" id="EVEC_0000502201-mRNA-1">
    <property type="protein sequence ID" value="EVEC_0000502201-mRNA-1"/>
    <property type="gene ID" value="EVEC_0000502201"/>
</dbReference>
<dbReference type="Gene3D" id="3.40.50.720">
    <property type="entry name" value="NAD(P)-binding Rossmann-like Domain"/>
    <property type="match status" value="1"/>
</dbReference>
<dbReference type="PANTHER" id="PTHR10953">
    <property type="entry name" value="UBIQUITIN-ACTIVATING ENZYME E1"/>
    <property type="match status" value="1"/>
</dbReference>
<evidence type="ECO:0000313" key="5">
    <source>
        <dbReference type="Proteomes" id="UP000274131"/>
    </source>
</evidence>
<dbReference type="InterPro" id="IPR035985">
    <property type="entry name" value="Ubiquitin-activating_enz"/>
</dbReference>
<gene>
    <name evidence="4" type="ORF">EVEC_LOCUS4706</name>
</gene>
<dbReference type="AlphaFoldDB" id="A0A0N4V4G9"/>
<dbReference type="Pfam" id="PF00899">
    <property type="entry name" value="ThiF"/>
    <property type="match status" value="1"/>
</dbReference>
<sequence length="348" mass="38749">MVTDTGDQELISEDEKALYDRQIRLWGLEAQNRIRNSKVLLAGLTGCGAEIAKNLVTEDDKCCQFLISEDSIGQNRADATKLRCQVLNPNVELSVDKEDLATKEETFFRAFDLVILVDQKYSLVEKVNEICRKLRIRFEAAGVFGWVGYGFFDFNDFAFLTNVVKRHAYHIDAGSGSQPSASVLEKNAPPADQSGDARGTLGPVIVDDDEERVKKNMSFASWSSTLNVDWSHKKFIRLASRVLPNVYFPVRALLRVYDGNSTVDTNMVLDLWRKEVEKCGRDPTELVDQQEASYLIGPQFSPACAIVGAVVAQEAIKALSQNAIPLQNLFVYSAYSSSGVVCYLPPEI</sequence>
<dbReference type="GO" id="GO:0005737">
    <property type="term" value="C:cytoplasm"/>
    <property type="evidence" value="ECO:0007669"/>
    <property type="project" value="TreeGrafter"/>
</dbReference>
<evidence type="ECO:0000313" key="4">
    <source>
        <dbReference type="EMBL" id="VDD89955.1"/>
    </source>
</evidence>
<reference evidence="6" key="1">
    <citation type="submission" date="2017-02" db="UniProtKB">
        <authorList>
            <consortium name="WormBaseParasite"/>
        </authorList>
    </citation>
    <scope>IDENTIFICATION</scope>
</reference>
<dbReference type="EMBL" id="UXUI01007935">
    <property type="protein sequence ID" value="VDD89955.1"/>
    <property type="molecule type" value="Genomic_DNA"/>
</dbReference>
<evidence type="ECO:0000313" key="6">
    <source>
        <dbReference type="WBParaSite" id="EVEC_0000502201-mRNA-1"/>
    </source>
</evidence>
<dbReference type="GO" id="GO:0019948">
    <property type="term" value="F:SUMO activating enzyme activity"/>
    <property type="evidence" value="ECO:0007669"/>
    <property type="project" value="TreeGrafter"/>
</dbReference>
<name>A0A0N4V4G9_ENTVE</name>
<dbReference type="Proteomes" id="UP000274131">
    <property type="component" value="Unassembled WGS sequence"/>
</dbReference>
<dbReference type="STRING" id="51028.A0A0N4V4G9"/>
<dbReference type="GO" id="GO:0031510">
    <property type="term" value="C:SUMO activating enzyme complex"/>
    <property type="evidence" value="ECO:0007669"/>
    <property type="project" value="TreeGrafter"/>
</dbReference>
<comment type="similarity">
    <text evidence="1">Belongs to the ubiquitin-activating E1 family.</text>
</comment>
<reference evidence="4 5" key="2">
    <citation type="submission" date="2018-10" db="EMBL/GenBank/DDBJ databases">
        <authorList>
            <consortium name="Pathogen Informatics"/>
        </authorList>
    </citation>
    <scope>NUCLEOTIDE SEQUENCE [LARGE SCALE GENOMIC DNA]</scope>
</reference>
<evidence type="ECO:0000259" key="3">
    <source>
        <dbReference type="Pfam" id="PF00899"/>
    </source>
</evidence>